<comment type="caution">
    <text evidence="2">The sequence shown here is derived from an EMBL/GenBank/DDBJ whole genome shotgun (WGS) entry which is preliminary data.</text>
</comment>
<proteinExistence type="predicted"/>
<sequence length="104" mass="11405">NAEDEARNIRTPRLMAAVTVLRHVSASPLLWGWGPLLFVLLSSVLVLLLPLVGVEENCCTQLKGISLLRCQLWGNTHRAVGHSTSLTVPYTALELLPQKPKPSK</sequence>
<evidence type="ECO:0000313" key="3">
    <source>
        <dbReference type="Proteomes" id="UP000727407"/>
    </source>
</evidence>
<accession>A0A8J4X4C8</accession>
<evidence type="ECO:0000256" key="1">
    <source>
        <dbReference type="SAM" id="Phobius"/>
    </source>
</evidence>
<keyword evidence="3" id="KW-1185">Reference proteome</keyword>
<dbReference type="AlphaFoldDB" id="A0A8J4X4C8"/>
<feature type="transmembrane region" description="Helical" evidence="1">
    <location>
        <begin position="30"/>
        <end position="54"/>
    </location>
</feature>
<dbReference type="Proteomes" id="UP000727407">
    <property type="component" value="Unassembled WGS sequence"/>
</dbReference>
<keyword evidence="1" id="KW-0472">Membrane</keyword>
<name>A0A8J4X4C8_CLAMG</name>
<dbReference type="OrthoDB" id="439046at2759"/>
<organism evidence="2 3">
    <name type="scientific">Clarias magur</name>
    <name type="common">Asian catfish</name>
    <name type="synonym">Macropteronotus magur</name>
    <dbReference type="NCBI Taxonomy" id="1594786"/>
    <lineage>
        <taxon>Eukaryota</taxon>
        <taxon>Metazoa</taxon>
        <taxon>Chordata</taxon>
        <taxon>Craniata</taxon>
        <taxon>Vertebrata</taxon>
        <taxon>Euteleostomi</taxon>
        <taxon>Actinopterygii</taxon>
        <taxon>Neopterygii</taxon>
        <taxon>Teleostei</taxon>
        <taxon>Ostariophysi</taxon>
        <taxon>Siluriformes</taxon>
        <taxon>Clariidae</taxon>
        <taxon>Clarias</taxon>
    </lineage>
</organism>
<gene>
    <name evidence="2" type="primary">ficd</name>
    <name evidence="2" type="ORF">DAT39_017843</name>
</gene>
<evidence type="ECO:0000313" key="2">
    <source>
        <dbReference type="EMBL" id="KAF5892458.1"/>
    </source>
</evidence>
<keyword evidence="1" id="KW-1133">Transmembrane helix</keyword>
<feature type="non-terminal residue" evidence="2">
    <location>
        <position position="1"/>
    </location>
</feature>
<keyword evidence="1" id="KW-0812">Transmembrane</keyword>
<dbReference type="EMBL" id="QNUK01000500">
    <property type="protein sequence ID" value="KAF5892458.1"/>
    <property type="molecule type" value="Genomic_DNA"/>
</dbReference>
<keyword evidence="2" id="KW-0808">Transferase</keyword>
<protein>
    <submittedName>
        <fullName evidence="2">Adenosine monophosphate-protein transferase FICD</fullName>
    </submittedName>
</protein>
<dbReference type="GO" id="GO:0016740">
    <property type="term" value="F:transferase activity"/>
    <property type="evidence" value="ECO:0007669"/>
    <property type="project" value="UniProtKB-KW"/>
</dbReference>
<feature type="non-terminal residue" evidence="2">
    <location>
        <position position="104"/>
    </location>
</feature>
<reference evidence="2" key="1">
    <citation type="submission" date="2020-07" db="EMBL/GenBank/DDBJ databases">
        <title>Clarias magur genome sequencing, assembly and annotation.</title>
        <authorList>
            <person name="Kushwaha B."/>
            <person name="Kumar R."/>
            <person name="Das P."/>
            <person name="Joshi C.G."/>
            <person name="Kumar D."/>
            <person name="Nagpure N.S."/>
            <person name="Pandey M."/>
            <person name="Agarwal S."/>
            <person name="Srivastava S."/>
            <person name="Singh M."/>
            <person name="Sahoo L."/>
            <person name="Jayasankar P."/>
            <person name="Meher P.K."/>
            <person name="Koringa P.G."/>
            <person name="Iquebal M.A."/>
            <person name="Das S.P."/>
            <person name="Bit A."/>
            <person name="Patnaik S."/>
            <person name="Patel N."/>
            <person name="Shah T.M."/>
            <person name="Hinsu A."/>
            <person name="Jena J.K."/>
        </authorList>
    </citation>
    <scope>NUCLEOTIDE SEQUENCE</scope>
    <source>
        <strain evidence="2">CIFAMagur01</strain>
        <tissue evidence="2">Testis</tissue>
    </source>
</reference>